<reference evidence="3" key="1">
    <citation type="submission" date="2006-10" db="EMBL/GenBank/DDBJ databases">
        <authorList>
            <person name="Amadeo P."/>
            <person name="Zhao Q."/>
            <person name="Wortman J."/>
            <person name="Fraser-Liggett C."/>
            <person name="Carlton J."/>
        </authorList>
    </citation>
    <scope>NUCLEOTIDE SEQUENCE</scope>
    <source>
        <strain evidence="3">G3</strain>
    </source>
</reference>
<name>A2DTZ6_TRIV3</name>
<keyword evidence="1" id="KW-0175">Coiled coil</keyword>
<evidence type="ECO:0000313" key="4">
    <source>
        <dbReference type="Proteomes" id="UP000001542"/>
    </source>
</evidence>
<dbReference type="EMBL" id="DS113246">
    <property type="protein sequence ID" value="EAY16143.1"/>
    <property type="molecule type" value="Genomic_DNA"/>
</dbReference>
<dbReference type="RefSeq" id="XP_001328366.1">
    <property type="nucleotide sequence ID" value="XM_001328331.1"/>
</dbReference>
<dbReference type="InParanoid" id="A2DTZ6"/>
<reference evidence="3" key="2">
    <citation type="journal article" date="2007" name="Science">
        <title>Draft genome sequence of the sexually transmitted pathogen Trichomonas vaginalis.</title>
        <authorList>
            <person name="Carlton J.M."/>
            <person name="Hirt R.P."/>
            <person name="Silva J.C."/>
            <person name="Delcher A.L."/>
            <person name="Schatz M."/>
            <person name="Zhao Q."/>
            <person name="Wortman J.R."/>
            <person name="Bidwell S.L."/>
            <person name="Alsmark U.C.M."/>
            <person name="Besteiro S."/>
            <person name="Sicheritz-Ponten T."/>
            <person name="Noel C.J."/>
            <person name="Dacks J.B."/>
            <person name="Foster P.G."/>
            <person name="Simillion C."/>
            <person name="Van de Peer Y."/>
            <person name="Miranda-Saavedra D."/>
            <person name="Barton G.J."/>
            <person name="Westrop G.D."/>
            <person name="Mueller S."/>
            <person name="Dessi D."/>
            <person name="Fiori P.L."/>
            <person name="Ren Q."/>
            <person name="Paulsen I."/>
            <person name="Zhang H."/>
            <person name="Bastida-Corcuera F.D."/>
            <person name="Simoes-Barbosa A."/>
            <person name="Brown M.T."/>
            <person name="Hayes R.D."/>
            <person name="Mukherjee M."/>
            <person name="Okumura C.Y."/>
            <person name="Schneider R."/>
            <person name="Smith A.J."/>
            <person name="Vanacova S."/>
            <person name="Villalvazo M."/>
            <person name="Haas B.J."/>
            <person name="Pertea M."/>
            <person name="Feldblyum T.V."/>
            <person name="Utterback T.R."/>
            <person name="Shu C.L."/>
            <person name="Osoegawa K."/>
            <person name="de Jong P.J."/>
            <person name="Hrdy I."/>
            <person name="Horvathova L."/>
            <person name="Zubacova Z."/>
            <person name="Dolezal P."/>
            <person name="Malik S.B."/>
            <person name="Logsdon J.M. Jr."/>
            <person name="Henze K."/>
            <person name="Gupta A."/>
            <person name="Wang C.C."/>
            <person name="Dunne R.L."/>
            <person name="Upcroft J.A."/>
            <person name="Upcroft P."/>
            <person name="White O."/>
            <person name="Salzberg S.L."/>
            <person name="Tang P."/>
            <person name="Chiu C.-H."/>
            <person name="Lee Y.-S."/>
            <person name="Embley T.M."/>
            <person name="Coombs G.H."/>
            <person name="Mottram J.C."/>
            <person name="Tachezy J."/>
            <person name="Fraser-Liggett C.M."/>
            <person name="Johnson P.J."/>
        </authorList>
    </citation>
    <scope>NUCLEOTIDE SEQUENCE [LARGE SCALE GENOMIC DNA]</scope>
    <source>
        <strain evidence="3">G3</strain>
    </source>
</reference>
<dbReference type="VEuPathDB" id="TrichDB:TVAG_465310"/>
<dbReference type="SMR" id="A2DTZ6"/>
<evidence type="ECO:0000256" key="2">
    <source>
        <dbReference type="SAM" id="MobiDB-lite"/>
    </source>
</evidence>
<evidence type="ECO:0000313" key="3">
    <source>
        <dbReference type="EMBL" id="EAY16143.1"/>
    </source>
</evidence>
<dbReference type="VEuPathDB" id="TrichDB:TVAGG3_0718780"/>
<accession>A2DTZ6</accession>
<feature type="region of interest" description="Disordered" evidence="2">
    <location>
        <begin position="260"/>
        <end position="288"/>
    </location>
</feature>
<evidence type="ECO:0000256" key="1">
    <source>
        <dbReference type="SAM" id="Coils"/>
    </source>
</evidence>
<dbReference type="KEGG" id="tva:4774150"/>
<dbReference type="AlphaFoldDB" id="A2DTZ6"/>
<gene>
    <name evidence="3" type="ORF">TVAG_465310</name>
</gene>
<proteinExistence type="predicted"/>
<protein>
    <submittedName>
        <fullName evidence="3">Uncharacterized protein</fullName>
    </submittedName>
</protein>
<keyword evidence="4" id="KW-1185">Reference proteome</keyword>
<sequence length="288" mass="32973">MKTTKINKTSKNKPTTPDDLAALKKELKNAIQQCDFARAKQLDAHIKSLQRQNSDTEFEKKKMTSKLKFNITRESIGKEIIQCQMKANQEETRTINEFQKRMLKLKEDHQRENQLLDEKLAIELEKAYTRPVPEAESIKTYAQKQATLGNFNVAEQAMEEYKEIHTKSIQQRTDDLIIKFHQDQMVVTARQEAQLANCNDKLQNALKSIRDNLALEISRKNGELNSVSLRFGLGPLREESMIRPVQINNENSDVMQSSLISTAKSPKPKTTGRLSMLATAKSPRMTPK</sequence>
<feature type="coiled-coil region" evidence="1">
    <location>
        <begin position="20"/>
        <end position="126"/>
    </location>
</feature>
<dbReference type="Proteomes" id="UP000001542">
    <property type="component" value="Unassembled WGS sequence"/>
</dbReference>
<organism evidence="3 4">
    <name type="scientific">Trichomonas vaginalis (strain ATCC PRA-98 / G3)</name>
    <dbReference type="NCBI Taxonomy" id="412133"/>
    <lineage>
        <taxon>Eukaryota</taxon>
        <taxon>Metamonada</taxon>
        <taxon>Parabasalia</taxon>
        <taxon>Trichomonadida</taxon>
        <taxon>Trichomonadidae</taxon>
        <taxon>Trichomonas</taxon>
    </lineage>
</organism>